<evidence type="ECO:0000313" key="3">
    <source>
        <dbReference type="Proteomes" id="UP000044841"/>
    </source>
</evidence>
<dbReference type="AlphaFoldDB" id="A0A0K6FPP6"/>
<protein>
    <submittedName>
        <fullName evidence="2">Uncharacterized protein</fullName>
    </submittedName>
</protein>
<accession>A0A0K6FPP6</accession>
<dbReference type="EMBL" id="CYGV01000335">
    <property type="protein sequence ID" value="CUA68163.1"/>
    <property type="molecule type" value="Genomic_DNA"/>
</dbReference>
<feature type="compositionally biased region" description="Polar residues" evidence="1">
    <location>
        <begin position="66"/>
        <end position="77"/>
    </location>
</feature>
<reference evidence="2 3" key="1">
    <citation type="submission" date="2015-07" db="EMBL/GenBank/DDBJ databases">
        <authorList>
            <person name="Noorani M."/>
        </authorList>
    </citation>
    <scope>NUCLEOTIDE SEQUENCE [LARGE SCALE GENOMIC DNA]</scope>
    <source>
        <strain evidence="2">BBA 69670</strain>
    </source>
</reference>
<name>A0A0K6FPP6_9AGAM</name>
<sequence>MDSEAQFQFESLATEATQPLLNSVVQQPTPPPPSSALVEQPEEKPIVPQVEGQEQEPPTPIKTGTPDIQETKANVTPSVPEPPKQKLTETELLRERLKSDPLDTSAHQRLIGIAEASGDVEKIQDAYEGLLAAFPNATSAQIAYLNHFLTPALFLTRPNCYSLVSCATRFLPNYGSFILPTSAVLTLLRLIRKRVRS</sequence>
<dbReference type="Proteomes" id="UP000044841">
    <property type="component" value="Unassembled WGS sequence"/>
</dbReference>
<evidence type="ECO:0000313" key="2">
    <source>
        <dbReference type="EMBL" id="CUA68163.1"/>
    </source>
</evidence>
<dbReference type="Gene3D" id="1.25.40.1040">
    <property type="match status" value="1"/>
</dbReference>
<evidence type="ECO:0000256" key="1">
    <source>
        <dbReference type="SAM" id="MobiDB-lite"/>
    </source>
</evidence>
<feature type="compositionally biased region" description="Polar residues" evidence="1">
    <location>
        <begin position="1"/>
        <end position="21"/>
    </location>
</feature>
<keyword evidence="3" id="KW-1185">Reference proteome</keyword>
<proteinExistence type="predicted"/>
<feature type="region of interest" description="Disordered" evidence="1">
    <location>
        <begin position="1"/>
        <end position="85"/>
    </location>
</feature>
<organism evidence="2 3">
    <name type="scientific">Rhizoctonia solani</name>
    <dbReference type="NCBI Taxonomy" id="456999"/>
    <lineage>
        <taxon>Eukaryota</taxon>
        <taxon>Fungi</taxon>
        <taxon>Dikarya</taxon>
        <taxon>Basidiomycota</taxon>
        <taxon>Agaricomycotina</taxon>
        <taxon>Agaricomycetes</taxon>
        <taxon>Cantharellales</taxon>
        <taxon>Ceratobasidiaceae</taxon>
        <taxon>Rhizoctonia</taxon>
    </lineage>
</organism>
<gene>
    <name evidence="2" type="ORF">RSOLAG22IIIB_03402</name>
</gene>